<dbReference type="WBParaSite" id="ASIM_0001029501-mRNA-1">
    <property type="protein sequence ID" value="ASIM_0001029501-mRNA-1"/>
    <property type="gene ID" value="ASIM_0001029501"/>
</dbReference>
<proteinExistence type="predicted"/>
<gene>
    <name evidence="1" type="ORF">ASIM_LOCUS10026</name>
</gene>
<reference evidence="3" key="1">
    <citation type="submission" date="2017-02" db="UniProtKB">
        <authorList>
            <consortium name="WormBaseParasite"/>
        </authorList>
    </citation>
    <scope>IDENTIFICATION</scope>
</reference>
<dbReference type="Proteomes" id="UP000267096">
    <property type="component" value="Unassembled WGS sequence"/>
</dbReference>
<dbReference type="EMBL" id="UYRR01030981">
    <property type="protein sequence ID" value="VDK42219.1"/>
    <property type="molecule type" value="Genomic_DNA"/>
</dbReference>
<accession>A0A0M3JRE3</accession>
<sequence length="85" mass="9614">MYGELRKNILTGNITQLSVDLTTTLHLINLWQRPSKDKTSHIFGSLKYRSTGNNMTFKAAMRGPIELVLKATAWTSPLGDQDFLF</sequence>
<evidence type="ECO:0000313" key="1">
    <source>
        <dbReference type="EMBL" id="VDK42219.1"/>
    </source>
</evidence>
<name>A0A0M3JRE3_ANISI</name>
<reference evidence="1 2" key="2">
    <citation type="submission" date="2018-11" db="EMBL/GenBank/DDBJ databases">
        <authorList>
            <consortium name="Pathogen Informatics"/>
        </authorList>
    </citation>
    <scope>NUCLEOTIDE SEQUENCE [LARGE SCALE GENOMIC DNA]</scope>
</reference>
<protein>
    <submittedName>
        <fullName evidence="3">Matrix protein</fullName>
    </submittedName>
</protein>
<dbReference type="AlphaFoldDB" id="A0A0M3JRE3"/>
<keyword evidence="2" id="KW-1185">Reference proteome</keyword>
<organism evidence="3">
    <name type="scientific">Anisakis simplex</name>
    <name type="common">Herring worm</name>
    <dbReference type="NCBI Taxonomy" id="6269"/>
    <lineage>
        <taxon>Eukaryota</taxon>
        <taxon>Metazoa</taxon>
        <taxon>Ecdysozoa</taxon>
        <taxon>Nematoda</taxon>
        <taxon>Chromadorea</taxon>
        <taxon>Rhabditida</taxon>
        <taxon>Spirurina</taxon>
        <taxon>Ascaridomorpha</taxon>
        <taxon>Ascaridoidea</taxon>
        <taxon>Anisakidae</taxon>
        <taxon>Anisakis</taxon>
        <taxon>Anisakis simplex complex</taxon>
    </lineage>
</organism>
<evidence type="ECO:0000313" key="2">
    <source>
        <dbReference type="Proteomes" id="UP000267096"/>
    </source>
</evidence>
<evidence type="ECO:0000313" key="3">
    <source>
        <dbReference type="WBParaSite" id="ASIM_0001029501-mRNA-1"/>
    </source>
</evidence>